<dbReference type="OMA" id="NEVAWDE"/>
<organism evidence="4 5">
    <name type="scientific">Symbiodinium microadriaticum</name>
    <name type="common">Dinoflagellate</name>
    <name type="synonym">Zooxanthella microadriatica</name>
    <dbReference type="NCBI Taxonomy" id="2951"/>
    <lineage>
        <taxon>Eukaryota</taxon>
        <taxon>Sar</taxon>
        <taxon>Alveolata</taxon>
        <taxon>Dinophyceae</taxon>
        <taxon>Suessiales</taxon>
        <taxon>Symbiodiniaceae</taxon>
        <taxon>Symbiodinium</taxon>
    </lineage>
</organism>
<dbReference type="Pfam" id="PF00076">
    <property type="entry name" value="RRM_1"/>
    <property type="match status" value="1"/>
</dbReference>
<dbReference type="GO" id="GO:0032259">
    <property type="term" value="P:methylation"/>
    <property type="evidence" value="ECO:0007669"/>
    <property type="project" value="InterPro"/>
</dbReference>
<dbReference type="SUPFAM" id="SSF53335">
    <property type="entry name" value="S-adenosyl-L-methionine-dependent methyltransferases"/>
    <property type="match status" value="1"/>
</dbReference>
<evidence type="ECO:0000313" key="5">
    <source>
        <dbReference type="Proteomes" id="UP000186817"/>
    </source>
</evidence>
<dbReference type="Gene3D" id="3.40.50.150">
    <property type="entry name" value="Vaccinia Virus protein VP39"/>
    <property type="match status" value="1"/>
</dbReference>
<evidence type="ECO:0000256" key="2">
    <source>
        <dbReference type="SAM" id="MobiDB-lite"/>
    </source>
</evidence>
<comment type="caution">
    <text evidence="4">The sequence shown here is derived from an EMBL/GenBank/DDBJ whole genome shotgun (WGS) entry which is preliminary data.</text>
</comment>
<dbReference type="InterPro" id="IPR029063">
    <property type="entry name" value="SAM-dependent_MTases_sf"/>
</dbReference>
<dbReference type="AlphaFoldDB" id="A0A1Q9DYW7"/>
<feature type="domain" description="RRM" evidence="3">
    <location>
        <begin position="323"/>
        <end position="390"/>
    </location>
</feature>
<evidence type="ECO:0000313" key="4">
    <source>
        <dbReference type="EMBL" id="OLQ00375.1"/>
    </source>
</evidence>
<evidence type="ECO:0000259" key="3">
    <source>
        <dbReference type="PROSITE" id="PS50102"/>
    </source>
</evidence>
<dbReference type="PROSITE" id="PS50102">
    <property type="entry name" value="RRM"/>
    <property type="match status" value="1"/>
</dbReference>
<dbReference type="InterPro" id="IPR035979">
    <property type="entry name" value="RBD_domain_sf"/>
</dbReference>
<name>A0A1Q9DYW7_SYMMI</name>
<sequence length="464" mass="52683">MVGAMEQPLYDEYAAQLAMDQEYKQRNAHYETEVHFQKCYGVMGELFEAHNYLRDLVPEKGFKFLDLGCAPGGFSSYLLEDPRCRMGFGVTLPSTVGGFPMRLRSPNFLLQQGDLFELGPADLVAKEVHICICDAQYMRNEVAWDERYTGVRCRSKQHGVWALLVKQFWLGLTRLLAGGMLIFRFGWRDGPPEDLATVWYKKCTLRLFALLHDLFKQVKDVKSDYFNALQSSFYVCCSGFDRRRFEEREVAKLLGNNFNYLVTTRIGDANQLEILQQVDSIRTKEVDDSITSMLDRIEKLRIINEQSRRWHQRLEDRADDPRAVVMVSPVSEALKEEDLAAIFSVYGRVKRVDIERAEQKAMVQFALAEHATAAAATLPGTQAFAPGMRIWQGEDVHGWSYTDAADAWGHVQVPWEWHAAHAEVGMTSAPDSFHGSGYSPHSQHGSFDGDAWVASPHSRPCGGF</sequence>
<dbReference type="Pfam" id="PF01728">
    <property type="entry name" value="FtsJ"/>
    <property type="match status" value="1"/>
</dbReference>
<dbReference type="InterPro" id="IPR002877">
    <property type="entry name" value="RNA_MeTrfase_FtsJ_dom"/>
</dbReference>
<dbReference type="Gene3D" id="3.30.70.330">
    <property type="match status" value="1"/>
</dbReference>
<feature type="region of interest" description="Disordered" evidence="2">
    <location>
        <begin position="432"/>
        <end position="451"/>
    </location>
</feature>
<reference evidence="4 5" key="1">
    <citation type="submission" date="2016-02" db="EMBL/GenBank/DDBJ databases">
        <title>Genome analysis of coral dinoflagellate symbionts highlights evolutionary adaptations to a symbiotic lifestyle.</title>
        <authorList>
            <person name="Aranda M."/>
            <person name="Li Y."/>
            <person name="Liew Y.J."/>
            <person name="Baumgarten S."/>
            <person name="Simakov O."/>
            <person name="Wilson M."/>
            <person name="Piel J."/>
            <person name="Ashoor H."/>
            <person name="Bougouffa S."/>
            <person name="Bajic V.B."/>
            <person name="Ryu T."/>
            <person name="Ravasi T."/>
            <person name="Bayer T."/>
            <person name="Micklem G."/>
            <person name="Kim H."/>
            <person name="Bhak J."/>
            <person name="Lajeunesse T.C."/>
            <person name="Voolstra C.R."/>
        </authorList>
    </citation>
    <scope>NUCLEOTIDE SEQUENCE [LARGE SCALE GENOMIC DNA]</scope>
    <source>
        <strain evidence="4 5">CCMP2467</strain>
    </source>
</reference>
<dbReference type="GO" id="GO:0008168">
    <property type="term" value="F:methyltransferase activity"/>
    <property type="evidence" value="ECO:0007669"/>
    <property type="project" value="InterPro"/>
</dbReference>
<gene>
    <name evidence="4" type="ORF">AK812_SmicGene16960</name>
</gene>
<dbReference type="GO" id="GO:0003723">
    <property type="term" value="F:RNA binding"/>
    <property type="evidence" value="ECO:0007669"/>
    <property type="project" value="UniProtKB-UniRule"/>
</dbReference>
<evidence type="ECO:0000256" key="1">
    <source>
        <dbReference type="PROSITE-ProRule" id="PRU00176"/>
    </source>
</evidence>
<dbReference type="EMBL" id="LSRX01000330">
    <property type="protein sequence ID" value="OLQ00375.1"/>
    <property type="molecule type" value="Genomic_DNA"/>
</dbReference>
<protein>
    <recommendedName>
        <fullName evidence="3">RRM domain-containing protein</fullName>
    </recommendedName>
</protein>
<dbReference type="Proteomes" id="UP000186817">
    <property type="component" value="Unassembled WGS sequence"/>
</dbReference>
<dbReference type="SUPFAM" id="SSF54928">
    <property type="entry name" value="RNA-binding domain, RBD"/>
    <property type="match status" value="1"/>
</dbReference>
<dbReference type="InterPro" id="IPR000504">
    <property type="entry name" value="RRM_dom"/>
</dbReference>
<dbReference type="InterPro" id="IPR012677">
    <property type="entry name" value="Nucleotide-bd_a/b_plait_sf"/>
</dbReference>
<keyword evidence="1" id="KW-0694">RNA-binding</keyword>
<proteinExistence type="predicted"/>
<keyword evidence="5" id="KW-1185">Reference proteome</keyword>
<dbReference type="OrthoDB" id="417125at2759"/>
<accession>A0A1Q9DYW7</accession>
<dbReference type="CDD" id="cd00590">
    <property type="entry name" value="RRM_SF"/>
    <property type="match status" value="1"/>
</dbReference>